<sequence length="496" mass="55263">MSYSAEDVLQPSDLVGCRYRRVQARHFPDMPHTHLSQARAVRAEAGRLAVLSKLPSRPDSRAKRFRRIDLGPLGPVPEEELFYRYLSTLEAMAAGYTHITGGVLETGNLVAPVDILLREGEAYTPINVSNHRVERKSPKHTCYSVPTYRLGLSEPLEVGYKLRHKATDSVRLAVAARALRELGVDSGRGGYVGQDRDRVFFQATDTLEQSLNSALAVPVPDMPRRTKECASCRFWDMCEPELVAADDLSLFLPGERGLKYRERGIHTVQALIDAGLGEPSQLAAAWRAGVPLLKRAAVPEVPRADVEVDVDMEAYLDQGAYLWGAWYEGEYYPFVTWEPLGGRAEAANFEEFWTWLMGLREKAHAQGKTFKAYCYSAHGENHWMIMSAQRFGTPALEEVNAFIASEDWVDLFTYVKRAFAGPFGLSLKTVAPVAGFHWDVDDFDGEESVAARRVALAGDMESRERLLTYNADDVQATLAVREWMSAGATGVPRLGE</sequence>
<feature type="domain" description="YprB ribonuclease H-like" evidence="1">
    <location>
        <begin position="383"/>
        <end position="484"/>
    </location>
</feature>
<dbReference type="InterPro" id="IPR019993">
    <property type="entry name" value="RecB_nuclease_TM0106_put"/>
</dbReference>
<gene>
    <name evidence="2" type="ORF">CENDO_10755</name>
</gene>
<evidence type="ECO:0000259" key="1">
    <source>
        <dbReference type="Pfam" id="PF13482"/>
    </source>
</evidence>
<dbReference type="SUPFAM" id="SSF53098">
    <property type="entry name" value="Ribonuclease H-like"/>
    <property type="match status" value="1"/>
</dbReference>
<keyword evidence="3" id="KW-1185">Reference proteome</keyword>
<dbReference type="Proteomes" id="UP000296352">
    <property type="component" value="Chromosome"/>
</dbReference>
<evidence type="ECO:0000313" key="3">
    <source>
        <dbReference type="Proteomes" id="UP000296352"/>
    </source>
</evidence>
<dbReference type="NCBIfam" id="TIGR03491">
    <property type="entry name" value="TM0106 family RecB-like putative nuclease"/>
    <property type="match status" value="1"/>
</dbReference>
<dbReference type="AlphaFoldDB" id="A0A4P7QK90"/>
<proteinExistence type="predicted"/>
<protein>
    <recommendedName>
        <fullName evidence="1">YprB ribonuclease H-like domain-containing protein</fullName>
    </recommendedName>
</protein>
<dbReference type="InterPro" id="IPR012337">
    <property type="entry name" value="RNaseH-like_sf"/>
</dbReference>
<accession>A0A4P7QK90</accession>
<dbReference type="KEGG" id="cee:CENDO_10755"/>
<name>A0A4P7QK90_9CORY</name>
<dbReference type="Pfam" id="PF13482">
    <property type="entry name" value="RNase_H_2"/>
    <property type="match status" value="1"/>
</dbReference>
<dbReference type="EMBL" id="CP039247">
    <property type="protein sequence ID" value="QCB29404.1"/>
    <property type="molecule type" value="Genomic_DNA"/>
</dbReference>
<organism evidence="2 3">
    <name type="scientific">Corynebacterium endometrii</name>
    <dbReference type="NCBI Taxonomy" id="2488819"/>
    <lineage>
        <taxon>Bacteria</taxon>
        <taxon>Bacillati</taxon>
        <taxon>Actinomycetota</taxon>
        <taxon>Actinomycetes</taxon>
        <taxon>Mycobacteriales</taxon>
        <taxon>Corynebacteriaceae</taxon>
        <taxon>Corynebacterium</taxon>
    </lineage>
</organism>
<dbReference type="InterPro" id="IPR038720">
    <property type="entry name" value="YprB_RNase_H-like_dom"/>
</dbReference>
<reference evidence="2 3" key="1">
    <citation type="submission" date="2019-04" db="EMBL/GenBank/DDBJ databases">
        <title>Corynebacterium endometrii sp. nov., isolated from the uterus of a cow with endometritis.</title>
        <authorList>
            <person name="Ballas P."/>
            <person name="Ruckert C."/>
            <person name="Wagener K."/>
            <person name="Drillich M."/>
            <person name="Kaempfer P."/>
            <person name="Busse H.-J."/>
            <person name="Ehling-Schulz M."/>
        </authorList>
    </citation>
    <scope>NUCLEOTIDE SEQUENCE [LARGE SCALE GENOMIC DNA]</scope>
    <source>
        <strain evidence="2 3">LMM-1653</strain>
    </source>
</reference>
<evidence type="ECO:0000313" key="2">
    <source>
        <dbReference type="EMBL" id="QCB29404.1"/>
    </source>
</evidence>